<comment type="caution">
    <text evidence="5">The sequence shown here is derived from an EMBL/GenBank/DDBJ whole genome shotgun (WGS) entry which is preliminary data.</text>
</comment>
<reference evidence="5 6" key="1">
    <citation type="submission" date="2024-01" db="EMBL/GenBank/DDBJ databases">
        <title>The genomes of 5 underutilized Papilionoideae crops provide insights into root nodulation and disease resistanc.</title>
        <authorList>
            <person name="Jiang F."/>
        </authorList>
    </citation>
    <scope>NUCLEOTIDE SEQUENCE [LARGE SCALE GENOMIC DNA]</scope>
    <source>
        <strain evidence="5">LVBAO_FW01</strain>
        <tissue evidence="5">Leaves</tissue>
    </source>
</reference>
<evidence type="ECO:0008006" key="7">
    <source>
        <dbReference type="Google" id="ProtNLM"/>
    </source>
</evidence>
<dbReference type="Proteomes" id="UP001367508">
    <property type="component" value="Unassembled WGS sequence"/>
</dbReference>
<feature type="compositionally biased region" description="Basic residues" evidence="4">
    <location>
        <begin position="1"/>
        <end position="10"/>
    </location>
</feature>
<dbReference type="AlphaFoldDB" id="A0AAN9JFP5"/>
<dbReference type="EMBL" id="JAYMYQ010000049">
    <property type="protein sequence ID" value="KAK7297241.1"/>
    <property type="molecule type" value="Genomic_DNA"/>
</dbReference>
<proteinExistence type="inferred from homology"/>
<evidence type="ECO:0000256" key="4">
    <source>
        <dbReference type="SAM" id="MobiDB-lite"/>
    </source>
</evidence>
<protein>
    <recommendedName>
        <fullName evidence="7">Ribosomal protein S11</fullName>
    </recommendedName>
</protein>
<evidence type="ECO:0000313" key="6">
    <source>
        <dbReference type="Proteomes" id="UP001367508"/>
    </source>
</evidence>
<dbReference type="HAMAP" id="MF_01310">
    <property type="entry name" value="Ribosomal_uS11"/>
    <property type="match status" value="1"/>
</dbReference>
<gene>
    <name evidence="5" type="ORF">VNO77_48713</name>
</gene>
<feature type="region of interest" description="Disordered" evidence="4">
    <location>
        <begin position="1"/>
        <end position="32"/>
    </location>
</feature>
<dbReference type="GO" id="GO:0005840">
    <property type="term" value="C:ribosome"/>
    <property type="evidence" value="ECO:0007669"/>
    <property type="project" value="UniProtKB-KW"/>
</dbReference>
<dbReference type="PANTHER" id="PTHR11759">
    <property type="entry name" value="40S RIBOSOMAL PROTEIN S14/30S RIBOSOMAL PROTEIN S11"/>
    <property type="match status" value="1"/>
</dbReference>
<name>A0AAN9JFP5_CANGL</name>
<evidence type="ECO:0000256" key="1">
    <source>
        <dbReference type="ARBA" id="ARBA00006194"/>
    </source>
</evidence>
<dbReference type="NCBIfam" id="NF003698">
    <property type="entry name" value="PRK05309.1"/>
    <property type="match status" value="1"/>
</dbReference>
<dbReference type="GO" id="GO:0003735">
    <property type="term" value="F:structural constituent of ribosome"/>
    <property type="evidence" value="ECO:0007669"/>
    <property type="project" value="InterPro"/>
</dbReference>
<keyword evidence="2" id="KW-0689">Ribosomal protein</keyword>
<accession>A0AAN9JFP5</accession>
<sequence>MAKPIRKVSSRKGQIGRGKGQIATGRRVHKTPKRKIQTGVIHIQASFNNTMVTITDLQGLVIVSGSAGYYGFKGKRRGTPFAAHMAARNAIRRVADQGMQRAEVMIKGPGLGRDAALRAIRRSGSISKGVANGSAGSPIIDGSRTANPTLQAIVPRITTGNIYKRSLGHADLLVSLR</sequence>
<dbReference type="SUPFAM" id="SSF53137">
    <property type="entry name" value="Translational machinery components"/>
    <property type="match status" value="1"/>
</dbReference>
<dbReference type="Pfam" id="PF00411">
    <property type="entry name" value="Ribosomal_S11"/>
    <property type="match status" value="1"/>
</dbReference>
<organism evidence="5 6">
    <name type="scientific">Canavalia gladiata</name>
    <name type="common">Sword bean</name>
    <name type="synonym">Dolichos gladiatus</name>
    <dbReference type="NCBI Taxonomy" id="3824"/>
    <lineage>
        <taxon>Eukaryota</taxon>
        <taxon>Viridiplantae</taxon>
        <taxon>Streptophyta</taxon>
        <taxon>Embryophyta</taxon>
        <taxon>Tracheophyta</taxon>
        <taxon>Spermatophyta</taxon>
        <taxon>Magnoliopsida</taxon>
        <taxon>eudicotyledons</taxon>
        <taxon>Gunneridae</taxon>
        <taxon>Pentapetalae</taxon>
        <taxon>rosids</taxon>
        <taxon>fabids</taxon>
        <taxon>Fabales</taxon>
        <taxon>Fabaceae</taxon>
        <taxon>Papilionoideae</taxon>
        <taxon>50 kb inversion clade</taxon>
        <taxon>NPAAA clade</taxon>
        <taxon>indigoferoid/millettioid clade</taxon>
        <taxon>Phaseoleae</taxon>
        <taxon>Canavalia</taxon>
    </lineage>
</organism>
<evidence type="ECO:0000256" key="3">
    <source>
        <dbReference type="ARBA" id="ARBA00023274"/>
    </source>
</evidence>
<keyword evidence="6" id="KW-1185">Reference proteome</keyword>
<dbReference type="Gene3D" id="3.30.420.80">
    <property type="entry name" value="Ribosomal protein S11"/>
    <property type="match status" value="1"/>
</dbReference>
<keyword evidence="3" id="KW-0687">Ribonucleoprotein</keyword>
<comment type="similarity">
    <text evidence="1">Belongs to the universal ribosomal protein uS11 family.</text>
</comment>
<dbReference type="GO" id="GO:1990904">
    <property type="term" value="C:ribonucleoprotein complex"/>
    <property type="evidence" value="ECO:0007669"/>
    <property type="project" value="UniProtKB-KW"/>
</dbReference>
<evidence type="ECO:0000256" key="2">
    <source>
        <dbReference type="ARBA" id="ARBA00022980"/>
    </source>
</evidence>
<evidence type="ECO:0000313" key="5">
    <source>
        <dbReference type="EMBL" id="KAK7297241.1"/>
    </source>
</evidence>
<dbReference type="InterPro" id="IPR001971">
    <property type="entry name" value="Ribosomal_uS11"/>
</dbReference>
<dbReference type="InterPro" id="IPR036967">
    <property type="entry name" value="Ribosomal_uS11_sf"/>
</dbReference>
<dbReference type="GO" id="GO:0006412">
    <property type="term" value="P:translation"/>
    <property type="evidence" value="ECO:0007669"/>
    <property type="project" value="InterPro"/>
</dbReference>